<evidence type="ECO:0000256" key="2">
    <source>
        <dbReference type="ARBA" id="ARBA00022475"/>
    </source>
</evidence>
<keyword evidence="7" id="KW-0325">Glycoprotein</keyword>
<sequence>KIDNDNLFVPHASIRSRITIIQCMTCFKKELDRGNFRYSNTFNVVISPVENGKEYTSLMEPVEEYWDVLVPSRSLFIYVYQNNPRNYFQQLAKSLILTNWATITRNFAALKIIVRLPLDFKCSASKTFVTVICSEYCSSPYLTADDLRRNWDGHDFYRIHHSIYWNANGKHVPGVLALEESQKTFAKLGTLINEDNDEKTMTLLTLASTHNITFSFHRISLETRRRFQLNDDYTGLEAITSISFTSYCLCSIGQLHFRNIESFSVMYCPKIKADGRFIKTFGTWYRPFSVGVWITALTFVFSGIVALVTHNNYNHVDRVLNQLVTYFLWVSGGNIRPRHVIVTWTVVFILSQLYVNGLTSLVTVATLQQGFKSLKDFIDNNYKIVFVQPLTPMTVEELFDEEFKLHHLPIKKAFKVLKINYTNKEILNHSMKDDAKIGLLVATSRLKYHILYYNNFIHQNFSESYTCLGIDQTFRARQHHWYLKIESYHWLMISMQRLVQSGLSYRWDEWSIWHGLLKEKLLGQKTSTGPQYVDFGKVLALLIFLCCCMLISIVVFCLEIHSYI</sequence>
<feature type="transmembrane region" description="Helical" evidence="8">
    <location>
        <begin position="538"/>
        <end position="561"/>
    </location>
</feature>
<evidence type="ECO:0000256" key="3">
    <source>
        <dbReference type="ARBA" id="ARBA00022692"/>
    </source>
</evidence>
<keyword evidence="4 8" id="KW-1133">Transmembrane helix</keyword>
<dbReference type="PANTHER" id="PTHR42643">
    <property type="entry name" value="IONOTROPIC RECEPTOR 20A-RELATED"/>
    <property type="match status" value="1"/>
</dbReference>
<evidence type="ECO:0000313" key="9">
    <source>
        <dbReference type="EMBL" id="CAL8097928.1"/>
    </source>
</evidence>
<comment type="caution">
    <text evidence="9">The sequence shown here is derived from an EMBL/GenBank/DDBJ whole genome shotgun (WGS) entry which is preliminary data.</text>
</comment>
<comment type="subcellular location">
    <subcellularLocation>
        <location evidence="1">Cell membrane</location>
        <topology evidence="1">Multi-pass membrane protein</topology>
    </subcellularLocation>
</comment>
<dbReference type="PANTHER" id="PTHR42643:SF24">
    <property type="entry name" value="IONOTROPIC RECEPTOR 60A"/>
    <property type="match status" value="1"/>
</dbReference>
<dbReference type="InterPro" id="IPR052192">
    <property type="entry name" value="Insect_Ionotropic_Sensory_Rcpt"/>
</dbReference>
<proteinExistence type="predicted"/>
<feature type="transmembrane region" description="Helical" evidence="8">
    <location>
        <begin position="341"/>
        <end position="367"/>
    </location>
</feature>
<evidence type="ECO:0000256" key="5">
    <source>
        <dbReference type="ARBA" id="ARBA00023136"/>
    </source>
</evidence>
<reference evidence="9 10" key="1">
    <citation type="submission" date="2024-08" db="EMBL/GenBank/DDBJ databases">
        <authorList>
            <person name="Cucini C."/>
            <person name="Frati F."/>
        </authorList>
    </citation>
    <scope>NUCLEOTIDE SEQUENCE [LARGE SCALE GENOMIC DNA]</scope>
</reference>
<evidence type="ECO:0000313" key="10">
    <source>
        <dbReference type="Proteomes" id="UP001642540"/>
    </source>
</evidence>
<evidence type="ECO:0000256" key="6">
    <source>
        <dbReference type="ARBA" id="ARBA00023170"/>
    </source>
</evidence>
<keyword evidence="2" id="KW-1003">Cell membrane</keyword>
<feature type="transmembrane region" description="Helical" evidence="8">
    <location>
        <begin position="284"/>
        <end position="307"/>
    </location>
</feature>
<accession>A0ABP1QIS9</accession>
<name>A0ABP1QIS9_9HEXA</name>
<dbReference type="Proteomes" id="UP001642540">
    <property type="component" value="Unassembled WGS sequence"/>
</dbReference>
<evidence type="ECO:0000256" key="8">
    <source>
        <dbReference type="SAM" id="Phobius"/>
    </source>
</evidence>
<gene>
    <name evidence="9" type="ORF">ODALV1_LOCUS9786</name>
</gene>
<protein>
    <recommendedName>
        <fullName evidence="11">Ionotropic glutamate receptor C-terminal domain-containing protein</fullName>
    </recommendedName>
</protein>
<keyword evidence="3 8" id="KW-0812">Transmembrane</keyword>
<keyword evidence="6" id="KW-0675">Receptor</keyword>
<evidence type="ECO:0000256" key="1">
    <source>
        <dbReference type="ARBA" id="ARBA00004651"/>
    </source>
</evidence>
<organism evidence="9 10">
    <name type="scientific">Orchesella dallaii</name>
    <dbReference type="NCBI Taxonomy" id="48710"/>
    <lineage>
        <taxon>Eukaryota</taxon>
        <taxon>Metazoa</taxon>
        <taxon>Ecdysozoa</taxon>
        <taxon>Arthropoda</taxon>
        <taxon>Hexapoda</taxon>
        <taxon>Collembola</taxon>
        <taxon>Entomobryomorpha</taxon>
        <taxon>Entomobryoidea</taxon>
        <taxon>Orchesellidae</taxon>
        <taxon>Orchesellinae</taxon>
        <taxon>Orchesella</taxon>
    </lineage>
</organism>
<evidence type="ECO:0008006" key="11">
    <source>
        <dbReference type="Google" id="ProtNLM"/>
    </source>
</evidence>
<evidence type="ECO:0000256" key="7">
    <source>
        <dbReference type="ARBA" id="ARBA00023180"/>
    </source>
</evidence>
<evidence type="ECO:0000256" key="4">
    <source>
        <dbReference type="ARBA" id="ARBA00022989"/>
    </source>
</evidence>
<dbReference type="EMBL" id="CAXLJM020000030">
    <property type="protein sequence ID" value="CAL8097928.1"/>
    <property type="molecule type" value="Genomic_DNA"/>
</dbReference>
<keyword evidence="10" id="KW-1185">Reference proteome</keyword>
<keyword evidence="5 8" id="KW-0472">Membrane</keyword>
<feature type="non-terminal residue" evidence="9">
    <location>
        <position position="1"/>
    </location>
</feature>